<dbReference type="Gene3D" id="2.60.120.620">
    <property type="entry name" value="q2cbj1_9rhob like domain"/>
    <property type="match status" value="1"/>
</dbReference>
<sequence>MKWEAGRQGTGYEKLELLNRWKFFSRFKWDLYLLRYPVGSGIPRHRDPAPNHRHYRLNIYLWNAKAGGVPEHDEVIISNRFFTLFRPDIATHSVTTVTKGTRYVLSFGFVKRA</sequence>
<dbReference type="EMBL" id="PQ015378">
    <property type="protein sequence ID" value="XDJ14622.1"/>
    <property type="molecule type" value="Genomic_DNA"/>
</dbReference>
<evidence type="ECO:0000313" key="1">
    <source>
        <dbReference type="EMBL" id="XDJ14622.1"/>
    </source>
</evidence>
<proteinExistence type="predicted"/>
<protein>
    <recommendedName>
        <fullName evidence="2">2OG-Fe(II) oxygenase</fullName>
    </recommendedName>
</protein>
<accession>A0AB39CCP9</accession>
<name>A0AB39CCP9_9VIRU</name>
<reference evidence="1" key="1">
    <citation type="submission" date="2024-07" db="EMBL/GenBank/DDBJ databases">
        <authorList>
            <person name="Bringhurst R.M."/>
            <person name="Homer T.E."/>
        </authorList>
    </citation>
    <scope>NUCLEOTIDE SEQUENCE</scope>
</reference>
<evidence type="ECO:0008006" key="2">
    <source>
        <dbReference type="Google" id="ProtNLM"/>
    </source>
</evidence>
<organism evidence="1">
    <name type="scientific">Pseudomonas phage RVTF4</name>
    <dbReference type="NCBI Taxonomy" id="3236931"/>
    <lineage>
        <taxon>Viruses</taxon>
    </lineage>
</organism>